<dbReference type="GO" id="GO:0008961">
    <property type="term" value="F:phosphatidylglycerol-prolipoprotein diacylglyceryl transferase activity"/>
    <property type="evidence" value="ECO:0007669"/>
    <property type="project" value="UniProtKB-UniRule"/>
</dbReference>
<evidence type="ECO:0000256" key="7">
    <source>
        <dbReference type="HAMAP-Rule" id="MF_01147"/>
    </source>
</evidence>
<reference evidence="8" key="2">
    <citation type="submission" date="2021-04" db="EMBL/GenBank/DDBJ databases">
        <authorList>
            <person name="Gilroy R."/>
        </authorList>
    </citation>
    <scope>NUCLEOTIDE SEQUENCE</scope>
    <source>
        <strain evidence="8">CHK186-1790</strain>
    </source>
</reference>
<comment type="function">
    <text evidence="7">Catalyzes the transfer of the diacylglyceryl group from phosphatidylglycerol to the sulfhydryl group of the N-terminal cysteine of a prolipoprotein, the first step in the formation of mature lipoproteins.</text>
</comment>
<evidence type="ECO:0000256" key="4">
    <source>
        <dbReference type="ARBA" id="ARBA00022692"/>
    </source>
</evidence>
<dbReference type="GO" id="GO:0042158">
    <property type="term" value="P:lipoprotein biosynthetic process"/>
    <property type="evidence" value="ECO:0007669"/>
    <property type="project" value="UniProtKB-UniRule"/>
</dbReference>
<feature type="transmembrane region" description="Helical" evidence="7">
    <location>
        <begin position="250"/>
        <end position="271"/>
    </location>
</feature>
<keyword evidence="4 7" id="KW-0812">Transmembrane</keyword>
<dbReference type="NCBIfam" id="TIGR00544">
    <property type="entry name" value="lgt"/>
    <property type="match status" value="1"/>
</dbReference>
<evidence type="ECO:0000256" key="5">
    <source>
        <dbReference type="ARBA" id="ARBA00022989"/>
    </source>
</evidence>
<feature type="transmembrane region" description="Helical" evidence="7">
    <location>
        <begin position="60"/>
        <end position="81"/>
    </location>
</feature>
<dbReference type="PANTHER" id="PTHR30589:SF0">
    <property type="entry name" value="PHOSPHATIDYLGLYCEROL--PROLIPOPROTEIN DIACYLGLYCERYL TRANSFERASE"/>
    <property type="match status" value="1"/>
</dbReference>
<reference evidence="8" key="1">
    <citation type="journal article" date="2021" name="PeerJ">
        <title>Extensive microbial diversity within the chicken gut microbiome revealed by metagenomics and culture.</title>
        <authorList>
            <person name="Gilroy R."/>
            <person name="Ravi A."/>
            <person name="Getino M."/>
            <person name="Pursley I."/>
            <person name="Horton D.L."/>
            <person name="Alikhan N.F."/>
            <person name="Baker D."/>
            <person name="Gharbi K."/>
            <person name="Hall N."/>
            <person name="Watson M."/>
            <person name="Adriaenssens E.M."/>
            <person name="Foster-Nyarko E."/>
            <person name="Jarju S."/>
            <person name="Secka A."/>
            <person name="Antonio M."/>
            <person name="Oren A."/>
            <person name="Chaudhuri R.R."/>
            <person name="La Ragione R."/>
            <person name="Hildebrand F."/>
            <person name="Pallen M.J."/>
        </authorList>
    </citation>
    <scope>NUCLEOTIDE SEQUENCE</scope>
    <source>
        <strain evidence="8">CHK186-1790</strain>
    </source>
</reference>
<dbReference type="EMBL" id="DWWJ01000143">
    <property type="protein sequence ID" value="HJC41462.1"/>
    <property type="molecule type" value="Genomic_DNA"/>
</dbReference>
<keyword evidence="2 7" id="KW-1003">Cell membrane</keyword>
<evidence type="ECO:0000313" key="8">
    <source>
        <dbReference type="EMBL" id="HJC41462.1"/>
    </source>
</evidence>
<comment type="catalytic activity">
    <reaction evidence="7">
        <text>L-cysteinyl-[prolipoprotein] + a 1,2-diacyl-sn-glycero-3-phospho-(1'-sn-glycerol) = an S-1,2-diacyl-sn-glyceryl-L-cysteinyl-[prolipoprotein] + sn-glycerol 1-phosphate + H(+)</text>
        <dbReference type="Rhea" id="RHEA:56712"/>
        <dbReference type="Rhea" id="RHEA-COMP:14679"/>
        <dbReference type="Rhea" id="RHEA-COMP:14680"/>
        <dbReference type="ChEBI" id="CHEBI:15378"/>
        <dbReference type="ChEBI" id="CHEBI:29950"/>
        <dbReference type="ChEBI" id="CHEBI:57685"/>
        <dbReference type="ChEBI" id="CHEBI:64716"/>
        <dbReference type="ChEBI" id="CHEBI:140658"/>
        <dbReference type="EC" id="2.5.1.145"/>
    </reaction>
</comment>
<sequence>MTRTVLFPGLGLEFHLDRVAFQLFGLPIYWYGVIIACGFLLAVVFCYKMAPRFGVKPDDVIDLLFFAVPLAIIGARLYYIVFYMDLYRTEDGGLNFLEMLDIRDGGLAIYGGVIAAVLTLLVFCRVKKINFFAFADLGAFGLLIGQCIGRWGNFVNVEAYGGPTDLPWRMGIDAYVDGVWQYMEVHPTFLYESLWNLLGFLLLLSVVLRGRRKFDGEIMWGYFLWYGFGRGLIEGLRTDSLYFFHTPIRVSQVLGFASALVAAGFLFYHLVLRRHKPEELYVNRMAAARKAAQEAKQQEEEDHGGERD</sequence>
<keyword evidence="3 7" id="KW-0808">Transferase</keyword>
<organism evidence="8 9">
    <name type="scientific">Candidatus Intestinimonas pullistercoris</name>
    <dbReference type="NCBI Taxonomy" id="2838623"/>
    <lineage>
        <taxon>Bacteria</taxon>
        <taxon>Bacillati</taxon>
        <taxon>Bacillota</taxon>
        <taxon>Clostridia</taxon>
        <taxon>Eubacteriales</taxon>
        <taxon>Intestinimonas</taxon>
    </lineage>
</organism>
<dbReference type="AlphaFoldDB" id="A0A9D2NZQ7"/>
<dbReference type="PANTHER" id="PTHR30589">
    <property type="entry name" value="PROLIPOPROTEIN DIACYLGLYCERYL TRANSFERASE"/>
    <property type="match status" value="1"/>
</dbReference>
<keyword evidence="5 7" id="KW-1133">Transmembrane helix</keyword>
<evidence type="ECO:0000256" key="6">
    <source>
        <dbReference type="ARBA" id="ARBA00023136"/>
    </source>
</evidence>
<dbReference type="InterPro" id="IPR001640">
    <property type="entry name" value="Lgt"/>
</dbReference>
<feature type="transmembrane region" description="Helical" evidence="7">
    <location>
        <begin position="131"/>
        <end position="151"/>
    </location>
</feature>
<comment type="similarity">
    <text evidence="1 7">Belongs to the Lgt family.</text>
</comment>
<feature type="transmembrane region" description="Helical" evidence="7">
    <location>
        <begin position="107"/>
        <end position="124"/>
    </location>
</feature>
<feature type="transmembrane region" description="Helical" evidence="7">
    <location>
        <begin position="220"/>
        <end position="238"/>
    </location>
</feature>
<evidence type="ECO:0000256" key="3">
    <source>
        <dbReference type="ARBA" id="ARBA00022679"/>
    </source>
</evidence>
<name>A0A9D2NZQ7_9FIRM</name>
<evidence type="ECO:0000313" key="9">
    <source>
        <dbReference type="Proteomes" id="UP000823882"/>
    </source>
</evidence>
<feature type="transmembrane region" description="Helical" evidence="7">
    <location>
        <begin position="28"/>
        <end position="48"/>
    </location>
</feature>
<proteinExistence type="inferred from homology"/>
<dbReference type="Proteomes" id="UP000823882">
    <property type="component" value="Unassembled WGS sequence"/>
</dbReference>
<comment type="pathway">
    <text evidence="7">Protein modification; lipoprotein biosynthesis (diacylglyceryl transfer).</text>
</comment>
<evidence type="ECO:0000256" key="2">
    <source>
        <dbReference type="ARBA" id="ARBA00022475"/>
    </source>
</evidence>
<dbReference type="EC" id="2.5.1.145" evidence="7"/>
<feature type="binding site" evidence="7">
    <location>
        <position position="150"/>
    </location>
    <ligand>
        <name>a 1,2-diacyl-sn-glycero-3-phospho-(1'-sn-glycerol)</name>
        <dbReference type="ChEBI" id="CHEBI:64716"/>
    </ligand>
</feature>
<keyword evidence="6 7" id="KW-0472">Membrane</keyword>
<gene>
    <name evidence="7 8" type="primary">lgt</name>
    <name evidence="8" type="ORF">H9701_07910</name>
</gene>
<feature type="transmembrane region" description="Helical" evidence="7">
    <location>
        <begin position="189"/>
        <end position="208"/>
    </location>
</feature>
<comment type="caution">
    <text evidence="8">The sequence shown here is derived from an EMBL/GenBank/DDBJ whole genome shotgun (WGS) entry which is preliminary data.</text>
</comment>
<evidence type="ECO:0000256" key="1">
    <source>
        <dbReference type="ARBA" id="ARBA00007150"/>
    </source>
</evidence>
<dbReference type="Pfam" id="PF01790">
    <property type="entry name" value="LGT"/>
    <property type="match status" value="1"/>
</dbReference>
<accession>A0A9D2NZQ7</accession>
<protein>
    <recommendedName>
        <fullName evidence="7">Phosphatidylglycerol--prolipoprotein diacylglyceryl transferase</fullName>
        <ecNumber evidence="7">2.5.1.145</ecNumber>
    </recommendedName>
</protein>
<dbReference type="PROSITE" id="PS01311">
    <property type="entry name" value="LGT"/>
    <property type="match status" value="1"/>
</dbReference>
<dbReference type="HAMAP" id="MF_01147">
    <property type="entry name" value="Lgt"/>
    <property type="match status" value="1"/>
</dbReference>
<dbReference type="GO" id="GO:0005886">
    <property type="term" value="C:plasma membrane"/>
    <property type="evidence" value="ECO:0007669"/>
    <property type="project" value="UniProtKB-SubCell"/>
</dbReference>
<comment type="subcellular location">
    <subcellularLocation>
        <location evidence="7">Cell membrane</location>
        <topology evidence="7">Multi-pass membrane protein</topology>
    </subcellularLocation>
</comment>